<comment type="caution">
    <text evidence="2">The sequence shown here is derived from an EMBL/GenBank/DDBJ whole genome shotgun (WGS) entry which is preliminary data.</text>
</comment>
<name>A0AAE0CGN7_9CHLO</name>
<keyword evidence="3" id="KW-1185">Reference proteome</keyword>
<dbReference type="Proteomes" id="UP001190700">
    <property type="component" value="Unassembled WGS sequence"/>
</dbReference>
<evidence type="ECO:0000256" key="1">
    <source>
        <dbReference type="SAM" id="MobiDB-lite"/>
    </source>
</evidence>
<protein>
    <submittedName>
        <fullName evidence="2">Uncharacterized protein</fullName>
    </submittedName>
</protein>
<sequence>MFREEIFAFEILKTFSFYMSDGSRAATASVRAVLRGNGLAEPRSKEAAVQTEISAVHADLLTRGQVDKRNRNHPAFVPCNCCVTCQLWLPRDPPEGFVYPELKLQHYNGCSPAVKAVGRLMDLAQPSRPTTKPLMRAERHDMMLEFERLRDALEVLPEDLEDLTDDLVETGVLARRLGGGVKPSDEWSLGEGRWEEQRTMAMRHRRRVLAWAMGAVDLQRDIPGGSPVGSLRGGSSGGSRGDGGITAAQIERIVAKAMEASLRGREGAGGTDPPAGGGKPATSLREVAKGSVGKQQKWAWSECEKVITEIRVAAARQATDLARVKHRFGRNPAMQVEAYVFEEVVDRCTECERWACGLEDLPESEGVRVRHLGPYIELAVQRVAVMQKVLEGRPGVEPVEFGAAWLRQAA</sequence>
<accession>A0AAE0CGN7</accession>
<feature type="region of interest" description="Disordered" evidence="1">
    <location>
        <begin position="263"/>
        <end position="289"/>
    </location>
</feature>
<dbReference type="EMBL" id="LGRX02024230">
    <property type="protein sequence ID" value="KAK3254058.1"/>
    <property type="molecule type" value="Genomic_DNA"/>
</dbReference>
<feature type="region of interest" description="Disordered" evidence="1">
    <location>
        <begin position="222"/>
        <end position="244"/>
    </location>
</feature>
<gene>
    <name evidence="2" type="ORF">CYMTET_36720</name>
</gene>
<feature type="compositionally biased region" description="Gly residues" evidence="1">
    <location>
        <begin position="267"/>
        <end position="279"/>
    </location>
</feature>
<proteinExistence type="predicted"/>
<evidence type="ECO:0000313" key="2">
    <source>
        <dbReference type="EMBL" id="KAK3254058.1"/>
    </source>
</evidence>
<organism evidence="2 3">
    <name type="scientific">Cymbomonas tetramitiformis</name>
    <dbReference type="NCBI Taxonomy" id="36881"/>
    <lineage>
        <taxon>Eukaryota</taxon>
        <taxon>Viridiplantae</taxon>
        <taxon>Chlorophyta</taxon>
        <taxon>Pyramimonadophyceae</taxon>
        <taxon>Pyramimonadales</taxon>
        <taxon>Pyramimonadaceae</taxon>
        <taxon>Cymbomonas</taxon>
    </lineage>
</organism>
<evidence type="ECO:0000313" key="3">
    <source>
        <dbReference type="Proteomes" id="UP001190700"/>
    </source>
</evidence>
<feature type="compositionally biased region" description="Gly residues" evidence="1">
    <location>
        <begin position="231"/>
        <end position="244"/>
    </location>
</feature>
<dbReference type="AlphaFoldDB" id="A0AAE0CGN7"/>
<reference evidence="2 3" key="1">
    <citation type="journal article" date="2015" name="Genome Biol. Evol.">
        <title>Comparative Genomics of a Bacterivorous Green Alga Reveals Evolutionary Causalities and Consequences of Phago-Mixotrophic Mode of Nutrition.</title>
        <authorList>
            <person name="Burns J.A."/>
            <person name="Paasch A."/>
            <person name="Narechania A."/>
            <person name="Kim E."/>
        </authorList>
    </citation>
    <scope>NUCLEOTIDE SEQUENCE [LARGE SCALE GENOMIC DNA]</scope>
    <source>
        <strain evidence="2 3">PLY_AMNH</strain>
    </source>
</reference>